<feature type="transmembrane region" description="Helical" evidence="2">
    <location>
        <begin position="31"/>
        <end position="49"/>
    </location>
</feature>
<evidence type="ECO:0008006" key="5">
    <source>
        <dbReference type="Google" id="ProtNLM"/>
    </source>
</evidence>
<gene>
    <name evidence="3" type="ORF">JOL79_14610</name>
</gene>
<proteinExistence type="predicted"/>
<keyword evidence="2" id="KW-0812">Transmembrane</keyword>
<feature type="transmembrane region" description="Helical" evidence="2">
    <location>
        <begin position="56"/>
        <end position="77"/>
    </location>
</feature>
<reference evidence="3" key="1">
    <citation type="submission" date="2021-02" db="EMBL/GenBank/DDBJ databases">
        <title>Draft genome sequence of Microbispora sp. RL4-1S isolated from rice leaves in Thailand.</title>
        <authorList>
            <person name="Muangham S."/>
            <person name="Duangmal K."/>
        </authorList>
    </citation>
    <scope>NUCLEOTIDE SEQUENCE</scope>
    <source>
        <strain evidence="3">RL4-1S</strain>
    </source>
</reference>
<keyword evidence="2" id="KW-0472">Membrane</keyword>
<dbReference type="RefSeq" id="WP_210156315.1">
    <property type="nucleotide sequence ID" value="NZ_JAFCNB010000006.1"/>
</dbReference>
<accession>A0A940WPA5</accession>
<feature type="compositionally biased region" description="Basic and acidic residues" evidence="1">
    <location>
        <begin position="176"/>
        <end position="191"/>
    </location>
</feature>
<feature type="region of interest" description="Disordered" evidence="1">
    <location>
        <begin position="166"/>
        <end position="191"/>
    </location>
</feature>
<organism evidence="3 4">
    <name type="scientific">Microbispora oryzae</name>
    <dbReference type="NCBI Taxonomy" id="2806554"/>
    <lineage>
        <taxon>Bacteria</taxon>
        <taxon>Bacillati</taxon>
        <taxon>Actinomycetota</taxon>
        <taxon>Actinomycetes</taxon>
        <taxon>Streptosporangiales</taxon>
        <taxon>Streptosporangiaceae</taxon>
        <taxon>Microbispora</taxon>
    </lineage>
</organism>
<evidence type="ECO:0000313" key="4">
    <source>
        <dbReference type="Proteomes" id="UP000674234"/>
    </source>
</evidence>
<comment type="caution">
    <text evidence="3">The sequence shown here is derived from an EMBL/GenBank/DDBJ whole genome shotgun (WGS) entry which is preliminary data.</text>
</comment>
<evidence type="ECO:0000256" key="2">
    <source>
        <dbReference type="SAM" id="Phobius"/>
    </source>
</evidence>
<dbReference type="EMBL" id="JAFCNB010000006">
    <property type="protein sequence ID" value="MBP2705045.1"/>
    <property type="molecule type" value="Genomic_DNA"/>
</dbReference>
<keyword evidence="2" id="KW-1133">Transmembrane helix</keyword>
<evidence type="ECO:0000313" key="3">
    <source>
        <dbReference type="EMBL" id="MBP2705045.1"/>
    </source>
</evidence>
<dbReference type="AlphaFoldDB" id="A0A940WPA5"/>
<protein>
    <recommendedName>
        <fullName evidence="5">DUF1453 family protein</fullName>
    </recommendedName>
</protein>
<name>A0A940WPA5_9ACTN</name>
<keyword evidence="4" id="KW-1185">Reference proteome</keyword>
<sequence>MSAALTLASLAIVAAVLIKDWGHRKVTPLGLLRPLLVAAVVVPFVMPGWDMSGSGLVLEIVGLLAGAAIGVLASSFLKVSVDENGQAWTDAGYAYAAVWIVYTAARQVFIYGCEHWYSRSLGMFLIDNHISVAAFADSIMFLSLAPVVSNRLAILIRSRRRAAAHPSARATAGSGHADDRAVSDGRSLRGR</sequence>
<evidence type="ECO:0000256" key="1">
    <source>
        <dbReference type="SAM" id="MobiDB-lite"/>
    </source>
</evidence>
<feature type="transmembrane region" description="Helical" evidence="2">
    <location>
        <begin position="130"/>
        <end position="153"/>
    </location>
</feature>
<dbReference type="Proteomes" id="UP000674234">
    <property type="component" value="Unassembled WGS sequence"/>
</dbReference>